<evidence type="ECO:0000313" key="3">
    <source>
        <dbReference type="Proteomes" id="UP000216074"/>
    </source>
</evidence>
<feature type="region of interest" description="Disordered" evidence="1">
    <location>
        <begin position="83"/>
        <end position="108"/>
    </location>
</feature>
<organism evidence="2 3">
    <name type="scientific">Bifidobacterium hapali</name>
    <dbReference type="NCBI Taxonomy" id="1630172"/>
    <lineage>
        <taxon>Bacteria</taxon>
        <taxon>Bacillati</taxon>
        <taxon>Actinomycetota</taxon>
        <taxon>Actinomycetes</taxon>
        <taxon>Bifidobacteriales</taxon>
        <taxon>Bifidobacteriaceae</taxon>
        <taxon>Bifidobacterium</taxon>
    </lineage>
</organism>
<proteinExistence type="predicted"/>
<protein>
    <submittedName>
        <fullName evidence="2">Uncharacterized protein</fullName>
    </submittedName>
</protein>
<gene>
    <name evidence="2" type="ORF">BHAP_1498</name>
</gene>
<sequence>MTACAIAHFVMLRRRIGCFPPECHGNVLESVIFRRKVLVCPPECHKNWPVCVILRRALGGSPPECHIWDRICVILRRNAGDPPPQCHTNSDHHSPHINKRAQRSKNNSSSIHTVLAHWIYERSIRIALSLYDDSYMALLYPRLAVVPDCIEGFIRKSGKISMAVTVPVHMHNIEQ</sequence>
<dbReference type="EMBL" id="MWWY01000026">
    <property type="protein sequence ID" value="OZG63995.1"/>
    <property type="molecule type" value="Genomic_DNA"/>
</dbReference>
<evidence type="ECO:0000256" key="1">
    <source>
        <dbReference type="SAM" id="MobiDB-lite"/>
    </source>
</evidence>
<comment type="caution">
    <text evidence="2">The sequence shown here is derived from an EMBL/GenBank/DDBJ whole genome shotgun (WGS) entry which is preliminary data.</text>
</comment>
<accession>A0A261FYF2</accession>
<dbReference type="AlphaFoldDB" id="A0A261FYF2"/>
<evidence type="ECO:0000313" key="2">
    <source>
        <dbReference type="EMBL" id="OZG63995.1"/>
    </source>
</evidence>
<keyword evidence="3" id="KW-1185">Reference proteome</keyword>
<name>A0A261FYF2_9BIFI</name>
<dbReference type="Proteomes" id="UP000216074">
    <property type="component" value="Unassembled WGS sequence"/>
</dbReference>
<reference evidence="2 3" key="1">
    <citation type="journal article" date="2017" name="BMC Genomics">
        <title>Comparative genomic and phylogenomic analyses of the Bifidobacteriaceae family.</title>
        <authorList>
            <person name="Lugli G.A."/>
            <person name="Milani C."/>
            <person name="Turroni F."/>
            <person name="Duranti S."/>
            <person name="Mancabelli L."/>
            <person name="Mangifesta M."/>
            <person name="Ferrario C."/>
            <person name="Modesto M."/>
            <person name="Mattarelli P."/>
            <person name="Jiri K."/>
            <person name="van Sinderen D."/>
            <person name="Ventura M."/>
        </authorList>
    </citation>
    <scope>NUCLEOTIDE SEQUENCE [LARGE SCALE GENOMIC DNA]</scope>
    <source>
        <strain evidence="2 3">DSM 100202</strain>
    </source>
</reference>